<feature type="domain" description="C2H2-type" evidence="3">
    <location>
        <begin position="202"/>
        <end position="232"/>
    </location>
</feature>
<keyword evidence="1" id="KW-0862">Zinc</keyword>
<sequence>MSPFENPLYSLPSSPFADALWMSWALDGSPGAGQDDGSFKLDTNWHLPMYSIPDYSLPFDNWSDQCPTPLSSVSPPDRTGSIGQLTDSGTDTTNWVPALDTLPNSIASTVPLPPPYPHDLASQGNVLQDYSSQQSSTLLPSNHSSPSEIGTSLPSIPPNTKTNRNSKTPIRCWEHSCGGRAFSSLGNYERHLREKSGRAKSFTCEQCGQRFTRSTAKNKHIRYGRCRMRHIH</sequence>
<name>A0ABR4HG57_9EURO</name>
<proteinExistence type="predicted"/>
<gene>
    <name evidence="4" type="ORF">BJX63DRAFT_393022</name>
</gene>
<evidence type="ECO:0000256" key="1">
    <source>
        <dbReference type="PROSITE-ProRule" id="PRU00042"/>
    </source>
</evidence>
<comment type="caution">
    <text evidence="4">The sequence shown here is derived from an EMBL/GenBank/DDBJ whole genome shotgun (WGS) entry which is preliminary data.</text>
</comment>
<feature type="region of interest" description="Disordered" evidence="2">
    <location>
        <begin position="129"/>
        <end position="170"/>
    </location>
</feature>
<feature type="compositionally biased region" description="Polar residues" evidence="2">
    <location>
        <begin position="81"/>
        <end position="95"/>
    </location>
</feature>
<keyword evidence="5" id="KW-1185">Reference proteome</keyword>
<organism evidence="4 5">
    <name type="scientific">Aspergillus granulosus</name>
    <dbReference type="NCBI Taxonomy" id="176169"/>
    <lineage>
        <taxon>Eukaryota</taxon>
        <taxon>Fungi</taxon>
        <taxon>Dikarya</taxon>
        <taxon>Ascomycota</taxon>
        <taxon>Pezizomycotina</taxon>
        <taxon>Eurotiomycetes</taxon>
        <taxon>Eurotiomycetidae</taxon>
        <taxon>Eurotiales</taxon>
        <taxon>Aspergillaceae</taxon>
        <taxon>Aspergillus</taxon>
        <taxon>Aspergillus subgen. Nidulantes</taxon>
    </lineage>
</organism>
<evidence type="ECO:0000313" key="4">
    <source>
        <dbReference type="EMBL" id="KAL2814139.1"/>
    </source>
</evidence>
<dbReference type="PROSITE" id="PS50157">
    <property type="entry name" value="ZINC_FINGER_C2H2_2"/>
    <property type="match status" value="1"/>
</dbReference>
<keyword evidence="1" id="KW-0863">Zinc-finger</keyword>
<evidence type="ECO:0000259" key="3">
    <source>
        <dbReference type="PROSITE" id="PS50157"/>
    </source>
</evidence>
<reference evidence="4 5" key="1">
    <citation type="submission" date="2024-07" db="EMBL/GenBank/DDBJ databases">
        <title>Section-level genome sequencing and comparative genomics of Aspergillus sections Usti and Cavernicolus.</title>
        <authorList>
            <consortium name="Lawrence Berkeley National Laboratory"/>
            <person name="Nybo J.L."/>
            <person name="Vesth T.C."/>
            <person name="Theobald S."/>
            <person name="Frisvad J.C."/>
            <person name="Larsen T.O."/>
            <person name="Kjaerboelling I."/>
            <person name="Rothschild-Mancinelli K."/>
            <person name="Lyhne E.K."/>
            <person name="Kogle M.E."/>
            <person name="Barry K."/>
            <person name="Clum A."/>
            <person name="Na H."/>
            <person name="Ledsgaard L."/>
            <person name="Lin J."/>
            <person name="Lipzen A."/>
            <person name="Kuo A."/>
            <person name="Riley R."/>
            <person name="Mondo S."/>
            <person name="Labutti K."/>
            <person name="Haridas S."/>
            <person name="Pangalinan J."/>
            <person name="Salamov A.A."/>
            <person name="Simmons B.A."/>
            <person name="Magnuson J.K."/>
            <person name="Chen J."/>
            <person name="Drula E."/>
            <person name="Henrissat B."/>
            <person name="Wiebenga A."/>
            <person name="Lubbers R.J."/>
            <person name="Gomes A.C."/>
            <person name="Makela M.R."/>
            <person name="Stajich J."/>
            <person name="Grigoriev I.V."/>
            <person name="Mortensen U.H."/>
            <person name="De Vries R.P."/>
            <person name="Baker S.E."/>
            <person name="Andersen M.R."/>
        </authorList>
    </citation>
    <scope>NUCLEOTIDE SEQUENCE [LARGE SCALE GENOMIC DNA]</scope>
    <source>
        <strain evidence="4 5">CBS 588.65</strain>
    </source>
</reference>
<evidence type="ECO:0000256" key="2">
    <source>
        <dbReference type="SAM" id="MobiDB-lite"/>
    </source>
</evidence>
<dbReference type="InterPro" id="IPR013087">
    <property type="entry name" value="Znf_C2H2_type"/>
</dbReference>
<protein>
    <recommendedName>
        <fullName evidence="3">C2H2-type domain-containing protein</fullName>
    </recommendedName>
</protein>
<dbReference type="EMBL" id="JBFXLT010000035">
    <property type="protein sequence ID" value="KAL2814139.1"/>
    <property type="molecule type" value="Genomic_DNA"/>
</dbReference>
<evidence type="ECO:0000313" key="5">
    <source>
        <dbReference type="Proteomes" id="UP001610334"/>
    </source>
</evidence>
<dbReference type="InterPro" id="IPR036236">
    <property type="entry name" value="Znf_C2H2_sf"/>
</dbReference>
<dbReference type="Proteomes" id="UP001610334">
    <property type="component" value="Unassembled WGS sequence"/>
</dbReference>
<accession>A0ABR4HG57</accession>
<feature type="region of interest" description="Disordered" evidence="2">
    <location>
        <begin position="69"/>
        <end position="97"/>
    </location>
</feature>
<dbReference type="SUPFAM" id="SSF57667">
    <property type="entry name" value="beta-beta-alpha zinc fingers"/>
    <property type="match status" value="1"/>
</dbReference>
<dbReference type="Gene3D" id="3.30.160.60">
    <property type="entry name" value="Classic Zinc Finger"/>
    <property type="match status" value="1"/>
</dbReference>
<feature type="compositionally biased region" description="Polar residues" evidence="2">
    <location>
        <begin position="129"/>
        <end position="168"/>
    </location>
</feature>
<keyword evidence="1" id="KW-0479">Metal-binding</keyword>